<keyword evidence="9" id="KW-1185">Reference proteome</keyword>
<feature type="compositionally biased region" description="Basic and acidic residues" evidence="4">
    <location>
        <begin position="947"/>
        <end position="958"/>
    </location>
</feature>
<dbReference type="InterPro" id="IPR017438">
    <property type="entry name" value="ATP-NAD_kinase_N"/>
</dbReference>
<dbReference type="SUPFAM" id="SSF111331">
    <property type="entry name" value="NAD kinase/diacylglycerol kinase-like"/>
    <property type="match status" value="1"/>
</dbReference>
<dbReference type="InterPro" id="IPR001206">
    <property type="entry name" value="Diacylglycerol_kinase_cat_dom"/>
</dbReference>
<sequence>MATVGEAVPEGGKTGEPHSEAESSESEAETEPAKAFHRRISTNKEIKCSVSEKEGFLMKQTSSFQRWRRRYFKLKGRKLYYAKDTKSVIFDEIELTDLSVAECSTKNINHSFQCITPFRSLVLGAESRRDMEDWIAALKSATTNQYYEGSDQVHSLLSGQHNWYATSHARPTYCNVCREALSGVTSHGLSCEVCKLKAHKRCAAKALNNCKWTTLASVGKDIIEDDDGWFAQLLKGGFSDLPLLADCANHYTHCSYAMQMQLCQLYSHFLIIVENEIFRNYRCSLTQCYLTLGATETTTISTDESWEATRPQGCSPLLVFVNSKSGDNQLKPKLSHSFNLYLRPPRRLGLFKGVPLFGLAIWIGDIARVLLYNNNGKKETKETNKLQSANQCQVGVLPLGTGNDLARVLGWGSACDDDTHLPQILEKYERATTKMLDRWSIMSYVSHVPITPEKIQGLGGSTSLLSQVAAYEDSVGTHLSALLQSDQHSTVIASAKLLCETIKSLIMKVGSSWERCEGASSEDSLTAKCAVLNNKLDLLLRALHEESQASAIASPQHTANTVTPDESSSSTVELEGGYEEDKKKFKEISNIQSQQRKGRQRQFIERDALMSRANSLKKAVREIIQHTEKAVDDQNAQTASRLQPPPPTICLEGPDDNYSQKISSSISYGYIEVVPAFSFGEDETASSGVGSPPALAPPSHSTFQSSMTTNFPLPPASPLLPHSPASPPNILLQPPNTLSPPTTPAVNPDDINSIESLRVKYMAISPLPDVRRSSNTEFEFPPDIPVPCEFADMDSLKDVHLEYKDIPTSMPIKDIEVRIQSSNDNLLDMGDEPYMFEEKSITEIRDSLVNSLNNSIDIEELECEEILDEEDYNKKSKVKEEVDDKKSLIESSESDETLGEKHRTGSRETLKAEEERREKEEESIESQHEIDEEDDGEDQCVNRRYIKREEPTGEESVKESGSVVSSLEERDRDSTTSWGLDATFPPPPASERYVEGAEAVTESEDEDQEDLEEAKGEESHLI</sequence>
<dbReference type="GO" id="GO:0005886">
    <property type="term" value="C:plasma membrane"/>
    <property type="evidence" value="ECO:0007669"/>
    <property type="project" value="TreeGrafter"/>
</dbReference>
<evidence type="ECO:0000256" key="3">
    <source>
        <dbReference type="ARBA" id="ARBA00022833"/>
    </source>
</evidence>
<dbReference type="InterPro" id="IPR001849">
    <property type="entry name" value="PH_domain"/>
</dbReference>
<dbReference type="CDD" id="cd13274">
    <property type="entry name" value="PH_DGK_type2"/>
    <property type="match status" value="1"/>
</dbReference>
<evidence type="ECO:0000259" key="6">
    <source>
        <dbReference type="PROSITE" id="PS50081"/>
    </source>
</evidence>
<dbReference type="GO" id="GO:0005737">
    <property type="term" value="C:cytoplasm"/>
    <property type="evidence" value="ECO:0007669"/>
    <property type="project" value="UniProtKB-SubCell"/>
</dbReference>
<dbReference type="SMART" id="SM00109">
    <property type="entry name" value="C1"/>
    <property type="match status" value="1"/>
</dbReference>
<dbReference type="PROSITE" id="PS50003">
    <property type="entry name" value="PH_DOMAIN"/>
    <property type="match status" value="1"/>
</dbReference>
<dbReference type="SUPFAM" id="SSF50729">
    <property type="entry name" value="PH domain-like"/>
    <property type="match status" value="1"/>
</dbReference>
<dbReference type="SMART" id="SM00046">
    <property type="entry name" value="DAGKc"/>
    <property type="match status" value="1"/>
</dbReference>
<dbReference type="GO" id="GO:0007165">
    <property type="term" value="P:signal transduction"/>
    <property type="evidence" value="ECO:0007669"/>
    <property type="project" value="InterPro"/>
</dbReference>
<feature type="region of interest" description="Disordered" evidence="4">
    <location>
        <begin position="682"/>
        <end position="749"/>
    </location>
</feature>
<dbReference type="Proteomes" id="UP001497623">
    <property type="component" value="Unassembled WGS sequence"/>
</dbReference>
<evidence type="ECO:0000259" key="5">
    <source>
        <dbReference type="PROSITE" id="PS50003"/>
    </source>
</evidence>
<dbReference type="GO" id="GO:0004143">
    <property type="term" value="F:ATP-dependent diacylglycerol kinase activity"/>
    <property type="evidence" value="ECO:0007669"/>
    <property type="project" value="InterPro"/>
</dbReference>
<evidence type="ECO:0000256" key="4">
    <source>
        <dbReference type="SAM" id="MobiDB-lite"/>
    </source>
</evidence>
<dbReference type="FunFam" id="2.30.29.30:FF:000313">
    <property type="entry name" value="Diacylglycerol kinase"/>
    <property type="match status" value="1"/>
</dbReference>
<dbReference type="InterPro" id="IPR046349">
    <property type="entry name" value="C1-like_sf"/>
</dbReference>
<evidence type="ECO:0000313" key="8">
    <source>
        <dbReference type="EMBL" id="CAL4066650.1"/>
    </source>
</evidence>
<dbReference type="InterPro" id="IPR037607">
    <property type="entry name" value="DGK"/>
</dbReference>
<evidence type="ECO:0008006" key="10">
    <source>
        <dbReference type="Google" id="ProtNLM"/>
    </source>
</evidence>
<feature type="region of interest" description="Disordered" evidence="4">
    <location>
        <begin position="877"/>
        <end position="1022"/>
    </location>
</feature>
<feature type="domain" description="Phorbol-ester/DAG-type" evidence="6">
    <location>
        <begin position="160"/>
        <end position="210"/>
    </location>
</feature>
<dbReference type="GO" id="GO:0046486">
    <property type="term" value="P:glycerolipid metabolic process"/>
    <property type="evidence" value="ECO:0007669"/>
    <property type="project" value="UniProtKB-ARBA"/>
</dbReference>
<dbReference type="PROSITE" id="PS50146">
    <property type="entry name" value="DAGK"/>
    <property type="match status" value="1"/>
</dbReference>
<dbReference type="PANTHER" id="PTHR11255">
    <property type="entry name" value="DIACYLGLYCEROL KINASE"/>
    <property type="match status" value="1"/>
</dbReference>
<dbReference type="EMBL" id="CAXKWB010002338">
    <property type="protein sequence ID" value="CAL4066650.1"/>
    <property type="molecule type" value="Genomic_DNA"/>
</dbReference>
<feature type="compositionally biased region" description="Polar residues" evidence="4">
    <location>
        <begin position="550"/>
        <end position="572"/>
    </location>
</feature>
<dbReference type="PROSITE" id="PS00479">
    <property type="entry name" value="ZF_DAG_PE_1"/>
    <property type="match status" value="1"/>
</dbReference>
<dbReference type="AlphaFoldDB" id="A0AAV2PYI3"/>
<evidence type="ECO:0000259" key="7">
    <source>
        <dbReference type="PROSITE" id="PS50146"/>
    </source>
</evidence>
<comment type="caution">
    <text evidence="8">The sequence shown here is derived from an EMBL/GenBank/DDBJ whole genome shotgun (WGS) entry which is preliminary data.</text>
</comment>
<reference evidence="8 9" key="1">
    <citation type="submission" date="2024-05" db="EMBL/GenBank/DDBJ databases">
        <authorList>
            <person name="Wallberg A."/>
        </authorList>
    </citation>
    <scope>NUCLEOTIDE SEQUENCE [LARGE SCALE GENOMIC DNA]</scope>
</reference>
<dbReference type="PROSITE" id="PS50081">
    <property type="entry name" value="ZF_DAG_PE_2"/>
    <property type="match status" value="1"/>
</dbReference>
<dbReference type="SUPFAM" id="SSF57889">
    <property type="entry name" value="Cysteine-rich domain"/>
    <property type="match status" value="1"/>
</dbReference>
<feature type="domain" description="DAGKc" evidence="7">
    <location>
        <begin position="371"/>
        <end position="444"/>
    </location>
</feature>
<feature type="domain" description="PH" evidence="5">
    <location>
        <begin position="50"/>
        <end position="143"/>
    </location>
</feature>
<accession>A0AAV2PYI3</accession>
<dbReference type="Gene3D" id="3.30.60.20">
    <property type="match status" value="1"/>
</dbReference>
<dbReference type="Pfam" id="PF00130">
    <property type="entry name" value="C1_1"/>
    <property type="match status" value="1"/>
</dbReference>
<organism evidence="8 9">
    <name type="scientific">Meganyctiphanes norvegica</name>
    <name type="common">Northern krill</name>
    <name type="synonym">Thysanopoda norvegica</name>
    <dbReference type="NCBI Taxonomy" id="48144"/>
    <lineage>
        <taxon>Eukaryota</taxon>
        <taxon>Metazoa</taxon>
        <taxon>Ecdysozoa</taxon>
        <taxon>Arthropoda</taxon>
        <taxon>Crustacea</taxon>
        <taxon>Multicrustacea</taxon>
        <taxon>Malacostraca</taxon>
        <taxon>Eumalacostraca</taxon>
        <taxon>Eucarida</taxon>
        <taxon>Euphausiacea</taxon>
        <taxon>Euphausiidae</taxon>
        <taxon>Meganyctiphanes</taxon>
    </lineage>
</organism>
<proteinExistence type="predicted"/>
<evidence type="ECO:0000256" key="2">
    <source>
        <dbReference type="ARBA" id="ARBA00022723"/>
    </source>
</evidence>
<dbReference type="InterPro" id="IPR002219">
    <property type="entry name" value="PKC_DAG/PE"/>
</dbReference>
<feature type="compositionally biased region" description="Basic and acidic residues" evidence="4">
    <location>
        <begin position="898"/>
        <end position="929"/>
    </location>
</feature>
<name>A0AAV2PYI3_MEGNR</name>
<dbReference type="InterPro" id="IPR011993">
    <property type="entry name" value="PH-like_dom_sf"/>
</dbReference>
<feature type="region of interest" description="Disordered" evidence="4">
    <location>
        <begin position="550"/>
        <end position="579"/>
    </location>
</feature>
<dbReference type="CDD" id="cd20800">
    <property type="entry name" value="C1_DGK_typeII_rpt1"/>
    <property type="match status" value="1"/>
</dbReference>
<dbReference type="Pfam" id="PF00781">
    <property type="entry name" value="DAGK_cat"/>
    <property type="match status" value="1"/>
</dbReference>
<feature type="compositionally biased region" description="Basic and acidic residues" evidence="4">
    <location>
        <begin position="1013"/>
        <end position="1022"/>
    </location>
</feature>
<evidence type="ECO:0000256" key="1">
    <source>
        <dbReference type="ARBA" id="ARBA00022553"/>
    </source>
</evidence>
<dbReference type="GO" id="GO:0046872">
    <property type="term" value="F:metal ion binding"/>
    <property type="evidence" value="ECO:0007669"/>
    <property type="project" value="UniProtKB-KW"/>
</dbReference>
<dbReference type="PANTHER" id="PTHR11255:SF109">
    <property type="entry name" value="DIACYLGLYCEROL KINASE ETA"/>
    <property type="match status" value="1"/>
</dbReference>
<dbReference type="Gene3D" id="2.30.29.30">
    <property type="entry name" value="Pleckstrin-homology domain (PH domain)/Phosphotyrosine-binding domain (PTB)"/>
    <property type="match status" value="1"/>
</dbReference>
<feature type="compositionally biased region" description="Acidic residues" evidence="4">
    <location>
        <begin position="1001"/>
        <end position="1012"/>
    </location>
</feature>
<dbReference type="FunFam" id="3.30.60.20:FF:000029">
    <property type="entry name" value="Diacylglycerol kinase"/>
    <property type="match status" value="1"/>
</dbReference>
<gene>
    <name evidence="8" type="ORF">MNOR_LOCUS5897</name>
</gene>
<dbReference type="SMART" id="SM00233">
    <property type="entry name" value="PH"/>
    <property type="match status" value="1"/>
</dbReference>
<protein>
    <recommendedName>
        <fullName evidence="10">Diacylglycerol kinase (ATP)</fullName>
    </recommendedName>
</protein>
<dbReference type="InterPro" id="IPR016064">
    <property type="entry name" value="NAD/diacylglycerol_kinase_sf"/>
</dbReference>
<feature type="non-terminal residue" evidence="8">
    <location>
        <position position="1022"/>
    </location>
</feature>
<dbReference type="Pfam" id="PF00169">
    <property type="entry name" value="PH"/>
    <property type="match status" value="1"/>
</dbReference>
<dbReference type="Gene3D" id="3.40.50.10330">
    <property type="entry name" value="Probable inorganic polyphosphate/atp-NAD kinase, domain 1"/>
    <property type="match status" value="1"/>
</dbReference>
<keyword evidence="2" id="KW-0479">Metal-binding</keyword>
<feature type="compositionally biased region" description="Polar residues" evidence="4">
    <location>
        <begin position="699"/>
        <end position="711"/>
    </location>
</feature>
<feature type="region of interest" description="Disordered" evidence="4">
    <location>
        <begin position="1"/>
        <end position="36"/>
    </location>
</feature>
<feature type="compositionally biased region" description="Basic and acidic residues" evidence="4">
    <location>
        <begin position="877"/>
        <end position="888"/>
    </location>
</feature>
<keyword evidence="1" id="KW-0597">Phosphoprotein</keyword>
<evidence type="ECO:0000313" key="9">
    <source>
        <dbReference type="Proteomes" id="UP001497623"/>
    </source>
</evidence>
<keyword evidence="3" id="KW-0862">Zinc</keyword>